<dbReference type="InterPro" id="IPR029058">
    <property type="entry name" value="AB_hydrolase_fold"/>
</dbReference>
<dbReference type="PANTHER" id="PTHR43194:SF2">
    <property type="entry name" value="PEROXISOMAL MEMBRANE PROTEIN LPX1"/>
    <property type="match status" value="1"/>
</dbReference>
<dbReference type="InterPro" id="IPR011053">
    <property type="entry name" value="Single_hybrid_motif"/>
</dbReference>
<dbReference type="Proteomes" id="UP000641386">
    <property type="component" value="Unassembled WGS sequence"/>
</dbReference>
<evidence type="ECO:0000259" key="1">
    <source>
        <dbReference type="PROSITE" id="PS50968"/>
    </source>
</evidence>
<dbReference type="InterPro" id="IPR050228">
    <property type="entry name" value="Carboxylesterase_BioH"/>
</dbReference>
<dbReference type="Pfam" id="PF00561">
    <property type="entry name" value="Abhydrolase_1"/>
    <property type="match status" value="1"/>
</dbReference>
<dbReference type="EMBL" id="BNBC01000032">
    <property type="protein sequence ID" value="GHE94702.1"/>
    <property type="molecule type" value="Genomic_DNA"/>
</dbReference>
<dbReference type="SUPFAM" id="SSF51230">
    <property type="entry name" value="Single hybrid motif"/>
    <property type="match status" value="1"/>
</dbReference>
<reference evidence="2" key="2">
    <citation type="submission" date="2020-09" db="EMBL/GenBank/DDBJ databases">
        <authorList>
            <person name="Sun Q."/>
            <person name="Ohkuma M."/>
        </authorList>
    </citation>
    <scope>NUCLEOTIDE SEQUENCE</scope>
    <source>
        <strain evidence="2">JCM 3302</strain>
    </source>
</reference>
<dbReference type="InterPro" id="IPR000089">
    <property type="entry name" value="Biotin_lipoyl"/>
</dbReference>
<dbReference type="InterPro" id="IPR000073">
    <property type="entry name" value="AB_hydrolase_1"/>
</dbReference>
<dbReference type="AlphaFoldDB" id="A0A919DZM8"/>
<dbReference type="NCBIfam" id="NF011457">
    <property type="entry name" value="PRK14875.1"/>
    <property type="match status" value="1"/>
</dbReference>
<dbReference type="PRINTS" id="PR00111">
    <property type="entry name" value="ABHYDROLASE"/>
</dbReference>
<dbReference type="Gene3D" id="2.40.50.100">
    <property type="match status" value="1"/>
</dbReference>
<proteinExistence type="predicted"/>
<evidence type="ECO:0000313" key="2">
    <source>
        <dbReference type="EMBL" id="GHE94702.1"/>
    </source>
</evidence>
<dbReference type="PANTHER" id="PTHR43194">
    <property type="entry name" value="HYDROLASE ALPHA/BETA FOLD FAMILY"/>
    <property type="match status" value="1"/>
</dbReference>
<protein>
    <submittedName>
        <fullName evidence="2">Branched-chain alpha-keto acid dehydrogenase subunit E2</fullName>
    </submittedName>
</protein>
<dbReference type="PROSITE" id="PS50968">
    <property type="entry name" value="BIOTINYL_LIPOYL"/>
    <property type="match status" value="1"/>
</dbReference>
<name>A0A919DZM8_9ACTN</name>
<evidence type="ECO:0000313" key="3">
    <source>
        <dbReference type="Proteomes" id="UP000641386"/>
    </source>
</evidence>
<keyword evidence="3" id="KW-1185">Reference proteome</keyword>
<gene>
    <name evidence="2" type="ORF">GCM10014715_58780</name>
</gene>
<dbReference type="SUPFAM" id="SSF53474">
    <property type="entry name" value="alpha/beta-Hydrolases"/>
    <property type="match status" value="1"/>
</dbReference>
<dbReference type="Pfam" id="PF00364">
    <property type="entry name" value="Biotin_lipoyl"/>
    <property type="match status" value="1"/>
</dbReference>
<accession>A0A919DZM8</accession>
<feature type="domain" description="Lipoyl-binding" evidence="1">
    <location>
        <begin position="11"/>
        <end position="86"/>
    </location>
</feature>
<organism evidence="2 3">
    <name type="scientific">Streptomyces spiralis</name>
    <dbReference type="NCBI Taxonomy" id="66376"/>
    <lineage>
        <taxon>Bacteria</taxon>
        <taxon>Bacillati</taxon>
        <taxon>Actinomycetota</taxon>
        <taxon>Actinomycetes</taxon>
        <taxon>Kitasatosporales</taxon>
        <taxon>Streptomycetaceae</taxon>
        <taxon>Streptomyces</taxon>
    </lineage>
</organism>
<dbReference type="CDD" id="cd06849">
    <property type="entry name" value="lipoyl_domain"/>
    <property type="match status" value="1"/>
</dbReference>
<reference evidence="2" key="1">
    <citation type="journal article" date="2014" name="Int. J. Syst. Evol. Microbiol.">
        <title>Complete genome sequence of Corynebacterium casei LMG S-19264T (=DSM 44701T), isolated from a smear-ripened cheese.</title>
        <authorList>
            <consortium name="US DOE Joint Genome Institute (JGI-PGF)"/>
            <person name="Walter F."/>
            <person name="Albersmeier A."/>
            <person name="Kalinowski J."/>
            <person name="Ruckert C."/>
        </authorList>
    </citation>
    <scope>NUCLEOTIDE SEQUENCE</scope>
    <source>
        <strain evidence="2">JCM 3302</strain>
    </source>
</reference>
<comment type="caution">
    <text evidence="2">The sequence shown here is derived from an EMBL/GenBank/DDBJ whole genome shotgun (WGS) entry which is preliminary data.</text>
</comment>
<dbReference type="GO" id="GO:0003824">
    <property type="term" value="F:catalytic activity"/>
    <property type="evidence" value="ECO:0007669"/>
    <property type="project" value="UniProtKB-ARBA"/>
</dbReference>
<dbReference type="Gene3D" id="3.40.50.1820">
    <property type="entry name" value="alpha/beta hydrolase"/>
    <property type="match status" value="1"/>
</dbReference>
<sequence>MTDPVSTEDAITKVTMPKWGLSMKSGKITAWFVAEGDEVAEGDDLADIDTDKITGALESAGAGLVRRIIAETNEDVPVGGTIALIAPADVPEELIDEAARAAREELDSGAVDEVAGPVLGTVQVDGRTLSYATLGAAEETVLLVHGYGGDKNSWLFVQEPLSARATVHAIDLPGHGDSTKDVGDGSLDTLAGALLGFLEQQGIERVHLVGHSLGGAVVTAAAAREPGRIASLTLVAPAGYGDTINADYLRGFASASSRRELKPHLLHLFADSGQVTRQLADDLMKFKRLDGVQQALDRLLGTLLDGDRPGIDAAALLQKFAGPVTVVWGRADQVLPAANATALGGRAQVTYVDHAGHMVHMEQPSAVVDAVTGALDG</sequence>